<gene>
    <name evidence="2" type="ORF">ACFSCX_21860</name>
</gene>
<dbReference type="PROSITE" id="PS50965">
    <property type="entry name" value="NERD"/>
    <property type="match status" value="1"/>
</dbReference>
<evidence type="ECO:0000313" key="2">
    <source>
        <dbReference type="EMBL" id="MFD1739161.1"/>
    </source>
</evidence>
<comment type="caution">
    <text evidence="2">The sequence shown here is derived from an EMBL/GenBank/DDBJ whole genome shotgun (WGS) entry which is preliminary data.</text>
</comment>
<keyword evidence="3" id="KW-1185">Reference proteome</keyword>
<dbReference type="Pfam" id="PF08378">
    <property type="entry name" value="NERD"/>
    <property type="match status" value="1"/>
</dbReference>
<feature type="domain" description="NERD" evidence="1">
    <location>
        <begin position="37"/>
        <end position="147"/>
    </location>
</feature>
<evidence type="ECO:0000313" key="3">
    <source>
        <dbReference type="Proteomes" id="UP001597214"/>
    </source>
</evidence>
<name>A0ABW4LW53_9BACI</name>
<dbReference type="RefSeq" id="WP_377930383.1">
    <property type="nucleotide sequence ID" value="NZ_JBHUEM010000052.1"/>
</dbReference>
<dbReference type="Proteomes" id="UP001597214">
    <property type="component" value="Unassembled WGS sequence"/>
</dbReference>
<dbReference type="InterPro" id="IPR011528">
    <property type="entry name" value="NERD"/>
</dbReference>
<evidence type="ECO:0000259" key="1">
    <source>
        <dbReference type="PROSITE" id="PS50965"/>
    </source>
</evidence>
<protein>
    <submittedName>
        <fullName evidence="2">Nuclease-related domain-containing protein</fullName>
    </submittedName>
</protein>
<reference evidence="3" key="1">
    <citation type="journal article" date="2019" name="Int. J. Syst. Evol. Microbiol.">
        <title>The Global Catalogue of Microorganisms (GCM) 10K type strain sequencing project: providing services to taxonomists for standard genome sequencing and annotation.</title>
        <authorList>
            <consortium name="The Broad Institute Genomics Platform"/>
            <consortium name="The Broad Institute Genome Sequencing Center for Infectious Disease"/>
            <person name="Wu L."/>
            <person name="Ma J."/>
        </authorList>
    </citation>
    <scope>NUCLEOTIDE SEQUENCE [LARGE SCALE GENOMIC DNA]</scope>
    <source>
        <strain evidence="3">CCUG 49339</strain>
    </source>
</reference>
<accession>A0ABW4LW53</accession>
<sequence>MVFKERTETLDLQILTYLSLRMNLSVKDSKHLFNLNKGYEGEVMFDRLTQNLKCECLIMNDLLLKTGNTMFQIDSFIITSDSIYLFEVKNYDGDYYYESDRLYKSPKSEILNPLIQLDRTESLLRQLLQDLGYKGSIHASVVFINPEFTLYQSPLNKPFIFRSQINRYLNELDATTSKLNQKHKVLAEKLLSLHIIDSPYKQLPSYEYEMVKKGITCVACQSFSVVVKGHNCVCQNCDFIELVEDAVMRSVKEFKLLFPQIKITTNVIHDWCEIVVSKTRIQRILEKNMKKMGDNRGAYYI</sequence>
<proteinExistence type="predicted"/>
<dbReference type="EMBL" id="JBHUEM010000052">
    <property type="protein sequence ID" value="MFD1739161.1"/>
    <property type="molecule type" value="Genomic_DNA"/>
</dbReference>
<organism evidence="2 3">
    <name type="scientific">Bacillus salitolerans</name>
    <dbReference type="NCBI Taxonomy" id="1437434"/>
    <lineage>
        <taxon>Bacteria</taxon>
        <taxon>Bacillati</taxon>
        <taxon>Bacillota</taxon>
        <taxon>Bacilli</taxon>
        <taxon>Bacillales</taxon>
        <taxon>Bacillaceae</taxon>
        <taxon>Bacillus</taxon>
    </lineage>
</organism>